<dbReference type="EMBL" id="KK914994">
    <property type="protein sequence ID" value="KDP25165.1"/>
    <property type="molecule type" value="Genomic_DNA"/>
</dbReference>
<protein>
    <submittedName>
        <fullName evidence="1">Uncharacterized protein</fullName>
    </submittedName>
</protein>
<sequence>MTATDHLATFVPGAHAIFVRTQLLVHIPPQTEFDPFVEAEELDGSQVLTQIRLCFILTAAATACEERSLLLTSQSTGKVPLSPLFWTAHVKLHRA</sequence>
<dbReference type="Proteomes" id="UP000027138">
    <property type="component" value="Unassembled WGS sequence"/>
</dbReference>
<keyword evidence="2" id="KW-1185">Reference proteome</keyword>
<evidence type="ECO:0000313" key="1">
    <source>
        <dbReference type="EMBL" id="KDP25165.1"/>
    </source>
</evidence>
<organism evidence="1 2">
    <name type="scientific">Jatropha curcas</name>
    <name type="common">Barbados nut</name>
    <dbReference type="NCBI Taxonomy" id="180498"/>
    <lineage>
        <taxon>Eukaryota</taxon>
        <taxon>Viridiplantae</taxon>
        <taxon>Streptophyta</taxon>
        <taxon>Embryophyta</taxon>
        <taxon>Tracheophyta</taxon>
        <taxon>Spermatophyta</taxon>
        <taxon>Magnoliopsida</taxon>
        <taxon>eudicotyledons</taxon>
        <taxon>Gunneridae</taxon>
        <taxon>Pentapetalae</taxon>
        <taxon>rosids</taxon>
        <taxon>fabids</taxon>
        <taxon>Malpighiales</taxon>
        <taxon>Euphorbiaceae</taxon>
        <taxon>Crotonoideae</taxon>
        <taxon>Jatropheae</taxon>
        <taxon>Jatropha</taxon>
    </lineage>
</organism>
<accession>A0A067JYU7</accession>
<proteinExistence type="predicted"/>
<evidence type="ECO:0000313" key="2">
    <source>
        <dbReference type="Proteomes" id="UP000027138"/>
    </source>
</evidence>
<dbReference type="AlphaFoldDB" id="A0A067JYU7"/>
<reference evidence="1 2" key="1">
    <citation type="journal article" date="2014" name="PLoS ONE">
        <title>Global Analysis of Gene Expression Profiles in Physic Nut (Jatropha curcas L.) Seedlings Exposed to Salt Stress.</title>
        <authorList>
            <person name="Zhang L."/>
            <person name="Zhang C."/>
            <person name="Wu P."/>
            <person name="Chen Y."/>
            <person name="Li M."/>
            <person name="Jiang H."/>
            <person name="Wu G."/>
        </authorList>
    </citation>
    <scope>NUCLEOTIDE SEQUENCE [LARGE SCALE GENOMIC DNA]</scope>
    <source>
        <strain evidence="2">cv. GZQX0401</strain>
        <tissue evidence="1">Young leaves</tissue>
    </source>
</reference>
<name>A0A067JYU7_JATCU</name>
<gene>
    <name evidence="1" type="ORF">JCGZ_24183</name>
</gene>